<organism evidence="5 6">
    <name type="scientific">Eumeta variegata</name>
    <name type="common">Bagworm moth</name>
    <name type="synonym">Eumeta japonica</name>
    <dbReference type="NCBI Taxonomy" id="151549"/>
    <lineage>
        <taxon>Eukaryota</taxon>
        <taxon>Metazoa</taxon>
        <taxon>Ecdysozoa</taxon>
        <taxon>Arthropoda</taxon>
        <taxon>Hexapoda</taxon>
        <taxon>Insecta</taxon>
        <taxon>Pterygota</taxon>
        <taxon>Neoptera</taxon>
        <taxon>Endopterygota</taxon>
        <taxon>Lepidoptera</taxon>
        <taxon>Glossata</taxon>
        <taxon>Ditrysia</taxon>
        <taxon>Tineoidea</taxon>
        <taxon>Psychidae</taxon>
        <taxon>Oiketicinae</taxon>
        <taxon>Eumeta</taxon>
    </lineage>
</organism>
<evidence type="ECO:0000259" key="4">
    <source>
        <dbReference type="PROSITE" id="PS50235"/>
    </source>
</evidence>
<name>A0A4C1W7P5_EUMVA</name>
<dbReference type="InterPro" id="IPR018200">
    <property type="entry name" value="USP_CS"/>
</dbReference>
<dbReference type="PROSITE" id="PS50235">
    <property type="entry name" value="USP_3"/>
    <property type="match status" value="1"/>
</dbReference>
<dbReference type="EC" id="3.4.19.12" evidence="2"/>
<evidence type="ECO:0000256" key="2">
    <source>
        <dbReference type="ARBA" id="ARBA00012759"/>
    </source>
</evidence>
<dbReference type="PANTHER" id="PTHR21646">
    <property type="entry name" value="UBIQUITIN CARBOXYL-TERMINAL HYDROLASE"/>
    <property type="match status" value="1"/>
</dbReference>
<dbReference type="SUPFAM" id="SSF54001">
    <property type="entry name" value="Cysteine proteinases"/>
    <property type="match status" value="1"/>
</dbReference>
<feature type="region of interest" description="Disordered" evidence="3">
    <location>
        <begin position="24"/>
        <end position="65"/>
    </location>
</feature>
<keyword evidence="5" id="KW-0378">Hydrolase</keyword>
<feature type="region of interest" description="Disordered" evidence="3">
    <location>
        <begin position="191"/>
        <end position="264"/>
    </location>
</feature>
<dbReference type="InterPro" id="IPR038765">
    <property type="entry name" value="Papain-like_cys_pep_sf"/>
</dbReference>
<comment type="catalytic activity">
    <reaction evidence="1">
        <text>Thiol-dependent hydrolysis of ester, thioester, amide, peptide and isopeptide bonds formed by the C-terminal Gly of ubiquitin (a 76-residue protein attached to proteins as an intracellular targeting signal).</text>
        <dbReference type="EC" id="3.4.19.12"/>
    </reaction>
</comment>
<dbReference type="OrthoDB" id="73004at2759"/>
<dbReference type="GO" id="GO:0004843">
    <property type="term" value="F:cysteine-type deubiquitinase activity"/>
    <property type="evidence" value="ECO:0007669"/>
    <property type="project" value="UniProtKB-EC"/>
</dbReference>
<dbReference type="AlphaFoldDB" id="A0A4C1W7P5"/>
<reference evidence="5 6" key="1">
    <citation type="journal article" date="2019" name="Commun. Biol.">
        <title>The bagworm genome reveals a unique fibroin gene that provides high tensile strength.</title>
        <authorList>
            <person name="Kono N."/>
            <person name="Nakamura H."/>
            <person name="Ohtoshi R."/>
            <person name="Tomita M."/>
            <person name="Numata K."/>
            <person name="Arakawa K."/>
        </authorList>
    </citation>
    <scope>NUCLEOTIDE SEQUENCE [LARGE SCALE GENOMIC DNA]</scope>
</reference>
<dbReference type="PANTHER" id="PTHR21646:SF86">
    <property type="entry name" value="UBIQUITIN CARBOXYL-TERMINAL HYDROLASE"/>
    <property type="match status" value="1"/>
</dbReference>
<comment type="caution">
    <text evidence="5">The sequence shown here is derived from an EMBL/GenBank/DDBJ whole genome shotgun (WGS) entry which is preliminary data.</text>
</comment>
<dbReference type="EMBL" id="BGZK01000494">
    <property type="protein sequence ID" value="GBP47033.1"/>
    <property type="molecule type" value="Genomic_DNA"/>
</dbReference>
<dbReference type="Proteomes" id="UP000299102">
    <property type="component" value="Unassembled WGS sequence"/>
</dbReference>
<sequence length="281" mass="31764">MNISTERIWCYTCEKEVHIQAALQHQRGQTPDSTSITPPASKYGFERNMDNDDDDDGLDYGDDPEAQPRGLIGLQNLGNTCYMNAALQALSHTQPLTEYFIDCSSVVSILAGDKKPGLSRAYQKLIKELWNRKTRGYVVPNNILYGIRNVHPMFRGYHQHDTQEFLRCFMDQLHEELKEPVCAAGCEDKLNSEADGDHQEPRSVHIRRRAASSGASDTTYFNRIRRKSPAPSVRSESRPDGYLRIHNNLDNGPQNGPNCHRRSASFAGTQHSYVTHVPLYG</sequence>
<evidence type="ECO:0000256" key="3">
    <source>
        <dbReference type="SAM" id="MobiDB-lite"/>
    </source>
</evidence>
<accession>A0A4C1W7P5</accession>
<feature type="compositionally biased region" description="Acidic residues" evidence="3">
    <location>
        <begin position="51"/>
        <end position="65"/>
    </location>
</feature>
<dbReference type="GO" id="GO:0016579">
    <property type="term" value="P:protein deubiquitination"/>
    <property type="evidence" value="ECO:0007669"/>
    <property type="project" value="InterPro"/>
</dbReference>
<dbReference type="Pfam" id="PF00443">
    <property type="entry name" value="UCH"/>
    <property type="match status" value="1"/>
</dbReference>
<feature type="compositionally biased region" description="Basic and acidic residues" evidence="3">
    <location>
        <begin position="191"/>
        <end position="203"/>
    </location>
</feature>
<dbReference type="InterPro" id="IPR050185">
    <property type="entry name" value="Ub_carboxyl-term_hydrolase"/>
</dbReference>
<gene>
    <name evidence="5" type="primary">USP20</name>
    <name evidence="5" type="ORF">EVAR_29635_1</name>
</gene>
<proteinExistence type="predicted"/>
<evidence type="ECO:0000313" key="5">
    <source>
        <dbReference type="EMBL" id="GBP47033.1"/>
    </source>
</evidence>
<dbReference type="InterPro" id="IPR028889">
    <property type="entry name" value="USP"/>
</dbReference>
<dbReference type="Gene3D" id="3.90.70.10">
    <property type="entry name" value="Cysteine proteinases"/>
    <property type="match status" value="1"/>
</dbReference>
<evidence type="ECO:0000313" key="6">
    <source>
        <dbReference type="Proteomes" id="UP000299102"/>
    </source>
</evidence>
<evidence type="ECO:0000256" key="1">
    <source>
        <dbReference type="ARBA" id="ARBA00000707"/>
    </source>
</evidence>
<dbReference type="PROSITE" id="PS00972">
    <property type="entry name" value="USP_1"/>
    <property type="match status" value="1"/>
</dbReference>
<feature type="compositionally biased region" description="Polar residues" evidence="3">
    <location>
        <begin position="26"/>
        <end position="38"/>
    </location>
</feature>
<feature type="compositionally biased region" description="Polar residues" evidence="3">
    <location>
        <begin position="248"/>
        <end position="257"/>
    </location>
</feature>
<feature type="domain" description="USP" evidence="4">
    <location>
        <begin position="72"/>
        <end position="281"/>
    </location>
</feature>
<protein>
    <recommendedName>
        <fullName evidence="2">ubiquitinyl hydrolase 1</fullName>
        <ecNumber evidence="2">3.4.19.12</ecNumber>
    </recommendedName>
</protein>
<dbReference type="InterPro" id="IPR001394">
    <property type="entry name" value="Peptidase_C19_UCH"/>
</dbReference>
<keyword evidence="6" id="KW-1185">Reference proteome</keyword>
<dbReference type="STRING" id="151549.A0A4C1W7P5"/>